<gene>
    <name evidence="1" type="ORF">PSTG_09284</name>
</gene>
<dbReference type="Proteomes" id="UP000054564">
    <property type="component" value="Unassembled WGS sequence"/>
</dbReference>
<evidence type="ECO:0000313" key="2">
    <source>
        <dbReference type="Proteomes" id="UP000054564"/>
    </source>
</evidence>
<dbReference type="EMBL" id="AJIL01000068">
    <property type="protein sequence ID" value="KNE97450.1"/>
    <property type="molecule type" value="Genomic_DNA"/>
</dbReference>
<dbReference type="PANTHER" id="PTHR33069">
    <property type="entry name" value="CHROMOSOME 7, WHOLE GENOME SHOTGUN SEQUENCE-RELATED"/>
    <property type="match status" value="1"/>
</dbReference>
<organism evidence="1 2">
    <name type="scientific">Puccinia striiformis f. sp. tritici PST-78</name>
    <dbReference type="NCBI Taxonomy" id="1165861"/>
    <lineage>
        <taxon>Eukaryota</taxon>
        <taxon>Fungi</taxon>
        <taxon>Dikarya</taxon>
        <taxon>Basidiomycota</taxon>
        <taxon>Pucciniomycotina</taxon>
        <taxon>Pucciniomycetes</taxon>
        <taxon>Pucciniales</taxon>
        <taxon>Pucciniaceae</taxon>
        <taxon>Puccinia</taxon>
    </lineage>
</organism>
<comment type="caution">
    <text evidence="1">The sequence shown here is derived from an EMBL/GenBank/DDBJ whole genome shotgun (WGS) entry which is preliminary data.</text>
</comment>
<reference evidence="2" key="1">
    <citation type="submission" date="2014-03" db="EMBL/GenBank/DDBJ databases">
        <title>The Genome Sequence of Puccinia striiformis f. sp. tritici PST-78.</title>
        <authorList>
            <consortium name="The Broad Institute Genome Sequencing Platform"/>
            <person name="Cuomo C."/>
            <person name="Hulbert S."/>
            <person name="Chen X."/>
            <person name="Walker B."/>
            <person name="Young S.K."/>
            <person name="Zeng Q."/>
            <person name="Gargeya S."/>
            <person name="Fitzgerald M."/>
            <person name="Haas B."/>
            <person name="Abouelleil A."/>
            <person name="Alvarado L."/>
            <person name="Arachchi H.M."/>
            <person name="Berlin A.M."/>
            <person name="Chapman S.B."/>
            <person name="Goldberg J."/>
            <person name="Griggs A."/>
            <person name="Gujja S."/>
            <person name="Hansen M."/>
            <person name="Howarth C."/>
            <person name="Imamovic A."/>
            <person name="Larimer J."/>
            <person name="McCowan C."/>
            <person name="Montmayeur A."/>
            <person name="Murphy C."/>
            <person name="Neiman D."/>
            <person name="Pearson M."/>
            <person name="Priest M."/>
            <person name="Roberts A."/>
            <person name="Saif S."/>
            <person name="Shea T."/>
            <person name="Sisk P."/>
            <person name="Sykes S."/>
            <person name="Wortman J."/>
            <person name="Nusbaum C."/>
            <person name="Birren B."/>
        </authorList>
    </citation>
    <scope>NUCLEOTIDE SEQUENCE [LARGE SCALE GENOMIC DNA]</scope>
    <source>
        <strain evidence="2">race PST-78</strain>
    </source>
</reference>
<dbReference type="PANTHER" id="PTHR33069:SF3">
    <property type="entry name" value="DYNEIN HEAVY CHAIN TAIL DOMAIN-CONTAINING PROTEIN"/>
    <property type="match status" value="1"/>
</dbReference>
<evidence type="ECO:0000313" key="1">
    <source>
        <dbReference type="EMBL" id="KNE97450.1"/>
    </source>
</evidence>
<sequence length="385" mass="45054">MDQLDQLMQEHGRAAPAIQIRHIALTRDEDSIIMTTLELISKIRGYADQFRLADLQPQGQVSSDFGSHVDQIQNFFLPSLQDKLCRIVDLVFSPAHFYGTEPQNFPAAEKIVEEIEDIADQINDLVNLFSLPNDQNHLPTKRVKNHRCKLTRLKMLDMMEYLVEFLDNYNLLLILSTRLDSETAVYGWDKIVYDAHDLRDYLDDLMKWCRLSDLGVLQDQWREMAERTEDLFEYLGELPLSHVDLHSQILQDSLTLSKLSRMFFKKMAKTDKTGSHPISRMSLTQLADFLDSTLFFPDVFESFIYSIEYAQDAIREPDVEPEESFVQFFGRCIKILNDNLEHQALNPAPHQHQSYHEFCEWYTTWKKQFNAAIDRFQTAYRDPNP</sequence>
<dbReference type="AlphaFoldDB" id="A0A0L0VDT8"/>
<accession>A0A0L0VDT8</accession>
<keyword evidence="2" id="KW-1185">Reference proteome</keyword>
<protein>
    <submittedName>
        <fullName evidence="1">Uncharacterized protein</fullName>
    </submittedName>
</protein>
<dbReference type="OrthoDB" id="2502132at2759"/>
<proteinExistence type="predicted"/>
<name>A0A0L0VDT8_9BASI</name>